<dbReference type="InParanoid" id="A0A0V0QYD5"/>
<proteinExistence type="predicted"/>
<dbReference type="EMBL" id="LDAU01000084">
    <property type="protein sequence ID" value="KRX07363.1"/>
    <property type="molecule type" value="Genomic_DNA"/>
</dbReference>
<organism evidence="1 2">
    <name type="scientific">Pseudocohnilembus persalinus</name>
    <name type="common">Ciliate</name>
    <dbReference type="NCBI Taxonomy" id="266149"/>
    <lineage>
        <taxon>Eukaryota</taxon>
        <taxon>Sar</taxon>
        <taxon>Alveolata</taxon>
        <taxon>Ciliophora</taxon>
        <taxon>Intramacronucleata</taxon>
        <taxon>Oligohymenophorea</taxon>
        <taxon>Scuticociliatia</taxon>
        <taxon>Philasterida</taxon>
        <taxon>Pseudocohnilembidae</taxon>
        <taxon>Pseudocohnilembus</taxon>
    </lineage>
</organism>
<gene>
    <name evidence="1" type="ORF">PPERSA_06978</name>
</gene>
<sequence length="384" mass="46604">MRTRRQQQQKIQEKLQQKVKILTEQQHNPNELQQESKNIQQIGQLDQIFPNEQEQIQDEIISENENLNEENTDQLQLIDIENLGKKKKNNYKREKGFVYSKKECTDAIIRIKNTYFQPNNTMRPRMIDSYYANIYIQGLKYHDYESFSLVWRSLQSEFIVQNKLNVEKYQEKMLNQFHTHSDNWLVRALQQKCLDLMNGVHKNLHFKYWTLWKPVTNKQFWLNQEERAFHKTTDKGCYIDKASLQPWSNKQTLKYIGEEKQTFGEKIHLFKQTNNDSIWNTPQSGCPNCYRFLEKYKKLYDILKIRLINLKRLQEYKLFRQEIIVDMFEQFFDKIMKQENNDYKHGIQVPKEILEVQQEQLNQSNMINEQKLISNKTQKKIKIQ</sequence>
<evidence type="ECO:0000313" key="1">
    <source>
        <dbReference type="EMBL" id="KRX07363.1"/>
    </source>
</evidence>
<accession>A0A0V0QYD5</accession>
<dbReference type="AlphaFoldDB" id="A0A0V0QYD5"/>
<keyword evidence="2" id="KW-1185">Reference proteome</keyword>
<reference evidence="1 2" key="1">
    <citation type="journal article" date="2015" name="Sci. Rep.">
        <title>Genome of the facultative scuticociliatosis pathogen Pseudocohnilembus persalinus provides insight into its virulence through horizontal gene transfer.</title>
        <authorList>
            <person name="Xiong J."/>
            <person name="Wang G."/>
            <person name="Cheng J."/>
            <person name="Tian M."/>
            <person name="Pan X."/>
            <person name="Warren A."/>
            <person name="Jiang C."/>
            <person name="Yuan D."/>
            <person name="Miao W."/>
        </authorList>
    </citation>
    <scope>NUCLEOTIDE SEQUENCE [LARGE SCALE GENOMIC DNA]</scope>
    <source>
        <strain evidence="1">36N120E</strain>
    </source>
</reference>
<comment type="caution">
    <text evidence="1">The sequence shown here is derived from an EMBL/GenBank/DDBJ whole genome shotgun (WGS) entry which is preliminary data.</text>
</comment>
<protein>
    <submittedName>
        <fullName evidence="1">Uncharacterized protein</fullName>
    </submittedName>
</protein>
<name>A0A0V0QYD5_PSEPJ</name>
<evidence type="ECO:0000313" key="2">
    <source>
        <dbReference type="Proteomes" id="UP000054937"/>
    </source>
</evidence>
<dbReference type="Proteomes" id="UP000054937">
    <property type="component" value="Unassembled WGS sequence"/>
</dbReference>